<feature type="region of interest" description="Disordered" evidence="10">
    <location>
        <begin position="122"/>
        <end position="203"/>
    </location>
</feature>
<dbReference type="PANTHER" id="PTHR10445:SF0">
    <property type="entry name" value="GENERAL TRANSCRIPTION FACTOR IIF SUBUNIT 2"/>
    <property type="match status" value="1"/>
</dbReference>
<dbReference type="GO" id="GO:0003677">
    <property type="term" value="F:DNA binding"/>
    <property type="evidence" value="ECO:0007669"/>
    <property type="project" value="UniProtKB-KW"/>
</dbReference>
<evidence type="ECO:0000256" key="1">
    <source>
        <dbReference type="ARBA" id="ARBA00004123"/>
    </source>
</evidence>
<evidence type="ECO:0000256" key="8">
    <source>
        <dbReference type="ARBA" id="ARBA00081473"/>
    </source>
</evidence>
<evidence type="ECO:0000256" key="6">
    <source>
        <dbReference type="ARBA" id="ARBA00023163"/>
    </source>
</evidence>
<evidence type="ECO:0000256" key="2">
    <source>
        <dbReference type="ARBA" id="ARBA00009543"/>
    </source>
</evidence>
<dbReference type="InterPro" id="IPR011039">
    <property type="entry name" value="TFIIF_interaction"/>
</dbReference>
<dbReference type="SUPFAM" id="SSF46785">
    <property type="entry name" value="Winged helix' DNA-binding domain"/>
    <property type="match status" value="1"/>
</dbReference>
<name>A0AAV0BQM4_PHAPC</name>
<dbReference type="PANTHER" id="PTHR10445">
    <property type="entry name" value="GENERAL TRANSCRIPTION FACTOR IIF SUBUNIT 2"/>
    <property type="match status" value="1"/>
</dbReference>
<feature type="domain" description="TFIIF beta subunit N-terminal" evidence="12">
    <location>
        <begin position="38"/>
        <end position="219"/>
    </location>
</feature>
<dbReference type="InterPro" id="IPR036388">
    <property type="entry name" value="WH-like_DNA-bd_sf"/>
</dbReference>
<feature type="compositionally biased region" description="Acidic residues" evidence="10">
    <location>
        <begin position="383"/>
        <end position="417"/>
    </location>
</feature>
<dbReference type="Pfam" id="PF17683">
    <property type="entry name" value="TFIIF_beta_N"/>
    <property type="match status" value="1"/>
</dbReference>
<feature type="region of interest" description="Disordered" evidence="10">
    <location>
        <begin position="363"/>
        <end position="417"/>
    </location>
</feature>
<dbReference type="InterPro" id="IPR040450">
    <property type="entry name" value="TFIIF_beta_HTH"/>
</dbReference>
<feature type="compositionally biased region" description="Basic and acidic residues" evidence="10">
    <location>
        <begin position="363"/>
        <end position="382"/>
    </location>
</feature>
<comment type="similarity">
    <text evidence="2">Belongs to the TFIIF beta subunit family.</text>
</comment>
<organism evidence="13 14">
    <name type="scientific">Phakopsora pachyrhizi</name>
    <name type="common">Asian soybean rust disease fungus</name>
    <dbReference type="NCBI Taxonomy" id="170000"/>
    <lineage>
        <taxon>Eukaryota</taxon>
        <taxon>Fungi</taxon>
        <taxon>Dikarya</taxon>
        <taxon>Basidiomycota</taxon>
        <taxon>Pucciniomycotina</taxon>
        <taxon>Pucciniomycetes</taxon>
        <taxon>Pucciniales</taxon>
        <taxon>Phakopsoraceae</taxon>
        <taxon>Phakopsora</taxon>
    </lineage>
</organism>
<dbReference type="SUPFAM" id="SSF50916">
    <property type="entry name" value="Rap30/74 interaction domains"/>
    <property type="match status" value="1"/>
</dbReference>
<dbReference type="InterPro" id="IPR003196">
    <property type="entry name" value="TFIIF_beta"/>
</dbReference>
<dbReference type="EMBL" id="CALTRL010006112">
    <property type="protein sequence ID" value="CAH7689674.1"/>
    <property type="molecule type" value="Genomic_DNA"/>
</dbReference>
<feature type="compositionally biased region" description="Basic residues" evidence="10">
    <location>
        <begin position="193"/>
        <end position="203"/>
    </location>
</feature>
<keyword evidence="6" id="KW-0804">Transcription</keyword>
<keyword evidence="14" id="KW-1185">Reference proteome</keyword>
<dbReference type="Proteomes" id="UP001153365">
    <property type="component" value="Unassembled WGS sequence"/>
</dbReference>
<protein>
    <recommendedName>
        <fullName evidence="3">Transcription initiation factor IIF subunit beta</fullName>
    </recommendedName>
    <alternativeName>
        <fullName evidence="9">TFIIF medium subunit</fullName>
    </alternativeName>
    <alternativeName>
        <fullName evidence="8">TFIIF-beta</fullName>
    </alternativeName>
</protein>
<keyword evidence="4" id="KW-0805">Transcription regulation</keyword>
<dbReference type="Pfam" id="PF02270">
    <property type="entry name" value="TFIIF_beta"/>
    <property type="match status" value="1"/>
</dbReference>
<feature type="domain" description="TFIIF beta subunit HTH" evidence="11">
    <location>
        <begin position="286"/>
        <end position="349"/>
    </location>
</feature>
<dbReference type="InterPro" id="IPR036390">
    <property type="entry name" value="WH_DNA-bd_sf"/>
</dbReference>
<keyword evidence="5" id="KW-0238">DNA-binding</keyword>
<feature type="compositionally biased region" description="Polar residues" evidence="10">
    <location>
        <begin position="126"/>
        <end position="179"/>
    </location>
</feature>
<evidence type="ECO:0000313" key="14">
    <source>
        <dbReference type="Proteomes" id="UP001153365"/>
    </source>
</evidence>
<dbReference type="GO" id="GO:0006367">
    <property type="term" value="P:transcription initiation at RNA polymerase II promoter"/>
    <property type="evidence" value="ECO:0007669"/>
    <property type="project" value="InterPro"/>
</dbReference>
<evidence type="ECO:0000256" key="4">
    <source>
        <dbReference type="ARBA" id="ARBA00023015"/>
    </source>
</evidence>
<evidence type="ECO:0000256" key="10">
    <source>
        <dbReference type="SAM" id="MobiDB-lite"/>
    </source>
</evidence>
<evidence type="ECO:0000313" key="13">
    <source>
        <dbReference type="EMBL" id="CAH7689674.1"/>
    </source>
</evidence>
<dbReference type="AlphaFoldDB" id="A0AAV0BQM4"/>
<evidence type="ECO:0000259" key="11">
    <source>
        <dbReference type="Pfam" id="PF02270"/>
    </source>
</evidence>
<dbReference type="Gene3D" id="1.10.10.10">
    <property type="entry name" value="Winged helix-like DNA-binding domain superfamily/Winged helix DNA-binding domain"/>
    <property type="match status" value="1"/>
</dbReference>
<evidence type="ECO:0000256" key="7">
    <source>
        <dbReference type="ARBA" id="ARBA00023242"/>
    </source>
</evidence>
<dbReference type="InterPro" id="IPR040504">
    <property type="entry name" value="TFIIF_beta_N"/>
</dbReference>
<evidence type="ECO:0000256" key="3">
    <source>
        <dbReference type="ARBA" id="ARBA00021453"/>
    </source>
</evidence>
<reference evidence="13" key="1">
    <citation type="submission" date="2022-06" db="EMBL/GenBank/DDBJ databases">
        <authorList>
            <consortium name="SYNGENTA / RWTH Aachen University"/>
        </authorList>
    </citation>
    <scope>NUCLEOTIDE SEQUENCE</scope>
</reference>
<evidence type="ECO:0000256" key="9">
    <source>
        <dbReference type="ARBA" id="ARBA00081863"/>
    </source>
</evidence>
<dbReference type="GO" id="GO:0005674">
    <property type="term" value="C:transcription factor TFIIF complex"/>
    <property type="evidence" value="ECO:0007669"/>
    <property type="project" value="InterPro"/>
</dbReference>
<accession>A0AAV0BQM4</accession>
<gene>
    <name evidence="13" type="ORF">PPACK8108_LOCUS24803</name>
</gene>
<comment type="subcellular location">
    <subcellularLocation>
        <location evidence="1">Nucleus</location>
    </subcellularLocation>
</comment>
<dbReference type="FunFam" id="1.10.10.10:FF:000035">
    <property type="entry name" value="General transcription factor IIF subunit 2"/>
    <property type="match status" value="1"/>
</dbReference>
<evidence type="ECO:0000259" key="12">
    <source>
        <dbReference type="Pfam" id="PF17683"/>
    </source>
</evidence>
<dbReference type="CDD" id="cd07980">
    <property type="entry name" value="TFIIF_beta"/>
    <property type="match status" value="1"/>
</dbReference>
<evidence type="ECO:0000256" key="5">
    <source>
        <dbReference type="ARBA" id="ARBA00023125"/>
    </source>
</evidence>
<comment type="caution">
    <text evidence="13">The sequence shown here is derived from an EMBL/GenBank/DDBJ whole genome shotgun (WGS) entry which is preliminary data.</text>
</comment>
<proteinExistence type="inferred from homology"/>
<feature type="compositionally biased region" description="Basic and acidic residues" evidence="10">
    <location>
        <begin position="1"/>
        <end position="11"/>
    </location>
</feature>
<keyword evidence="7" id="KW-0539">Nucleus</keyword>
<sequence length="417" mass="46587">MDGDTERDRPSSIDLDSLTPLIEEEDCDEDLDLEQMDARTWLVKVPKFLSERWQQHAQIGGAGVELARMRVHNEGSNPKSGRKIEIILTEVPELPDIPTNYTLDVRNHSSFNLYVFDELAKPEPVPSTSNTTLPQQSTGTTSPQSGETSDPSTPQPLPTSSNPAPSQPSTSTSNLAPPQTSFSSTTTNFKTDRPRRVRPKVSRRPRIIGKIAHECLVSPLINDSYRAVVRARQLKAAQPKRTIQRVNEDLGTLNQMASGMTTQTQANKFAAFTRTMNKPSATEKFSRMPRTELLDALFEGFLRYQYWSMKSLRDQTKQPEAYLREVLSEIATLLKAGPYAGHWVLKPQYAELNRSKAAAKLVEAEAEARAKAKAEEASSSKMDEDEPGDDDVNLDDDDDDDEEDDDDDDDEDMEAVI</sequence>
<feature type="region of interest" description="Disordered" evidence="10">
    <location>
        <begin position="1"/>
        <end position="21"/>
    </location>
</feature>